<keyword evidence="2" id="KW-1185">Reference proteome</keyword>
<sequence length="540" mass="59881">MPNHDALPPELWNVVASFTDDLFVLAQVAVAFNTASIAHWATRQGTTLGQLLAGDVLLTADALRALVLYAPLSELPATKLMIDLGSDSSESSLGSGSRSSLRRMRELIRRAPHLRDLEIDLRLPSYSWRYPRSLATDALDSALFCAALSTAAARNTGPVLILGGNPGPSLAFTCWPQDIKHWNLNSMRYNAPTQWYHKIPLPFKRKLHRSWYTTTRCHDGSLVRVGHLYAPHSVQLHLEDGPAGHSLLIFDAPRIGPFYAIAKPVHGRQRITPAVAGLLPVFFRTAKLPALRVFSLETNVDPGTIRQFLVKNPRLKELTFSWGSSASHGPPLVDPLLSHPGLRKLATTVPYYVTSPPDPAHASSLLRGLHLSPNLEKIGFHVFGYGTPQAASSPLDAMLDELQCLAERPANLPRISLMLTLYWTPPPVPTGTKSLLALRLPKLTPTAHKAPWPTFSPSLEIAASLENIHELFINTRSVNFVYALLPWLAALPALDELEIFDLRGRKEADEADEIEIFMKEARRVLHDETRVRFRPQANNW</sequence>
<dbReference type="Proteomes" id="UP000815677">
    <property type="component" value="Unassembled WGS sequence"/>
</dbReference>
<name>A0ABQ0LCQ6_MYCCL</name>
<dbReference type="EMBL" id="DF844986">
    <property type="protein sequence ID" value="GAT48884.1"/>
    <property type="molecule type" value="Genomic_DNA"/>
</dbReference>
<gene>
    <name evidence="1" type="ORF">MCHLO_06253</name>
</gene>
<evidence type="ECO:0000313" key="2">
    <source>
        <dbReference type="Proteomes" id="UP000815677"/>
    </source>
</evidence>
<proteinExistence type="predicted"/>
<reference evidence="1" key="1">
    <citation type="submission" date="2014-09" db="EMBL/GenBank/DDBJ databases">
        <title>Genome sequence of the luminous mushroom Mycena chlorophos for searching fungal bioluminescence genes.</title>
        <authorList>
            <person name="Tanaka Y."/>
            <person name="Kasuga D."/>
            <person name="Oba Y."/>
            <person name="Hase S."/>
            <person name="Sato K."/>
            <person name="Oba Y."/>
            <person name="Sakakibara Y."/>
        </authorList>
    </citation>
    <scope>NUCLEOTIDE SEQUENCE</scope>
</reference>
<accession>A0ABQ0LCQ6</accession>
<protein>
    <recommendedName>
        <fullName evidence="3">F-box domain-containing protein</fullName>
    </recommendedName>
</protein>
<evidence type="ECO:0008006" key="3">
    <source>
        <dbReference type="Google" id="ProtNLM"/>
    </source>
</evidence>
<organism evidence="1 2">
    <name type="scientific">Mycena chlorophos</name>
    <name type="common">Agaric fungus</name>
    <name type="synonym">Agaricus chlorophos</name>
    <dbReference type="NCBI Taxonomy" id="658473"/>
    <lineage>
        <taxon>Eukaryota</taxon>
        <taxon>Fungi</taxon>
        <taxon>Dikarya</taxon>
        <taxon>Basidiomycota</taxon>
        <taxon>Agaricomycotina</taxon>
        <taxon>Agaricomycetes</taxon>
        <taxon>Agaricomycetidae</taxon>
        <taxon>Agaricales</taxon>
        <taxon>Marasmiineae</taxon>
        <taxon>Mycenaceae</taxon>
        <taxon>Mycena</taxon>
    </lineage>
</organism>
<evidence type="ECO:0000313" key="1">
    <source>
        <dbReference type="EMBL" id="GAT48884.1"/>
    </source>
</evidence>